<evidence type="ECO:0000313" key="4">
    <source>
        <dbReference type="EMBL" id="BCJ26997.1"/>
    </source>
</evidence>
<keyword evidence="2" id="KW-0472">Membrane</keyword>
<dbReference type="KEGG" id="aser:Asera_11050"/>
<name>A0A810KVS8_9ACTN</name>
<gene>
    <name evidence="4" type="ORF">Asera_11050</name>
</gene>
<evidence type="ECO:0000256" key="1">
    <source>
        <dbReference type="SAM" id="MobiDB-lite"/>
    </source>
</evidence>
<feature type="transmembrane region" description="Helical" evidence="2">
    <location>
        <begin position="181"/>
        <end position="201"/>
    </location>
</feature>
<feature type="region of interest" description="Disordered" evidence="1">
    <location>
        <begin position="1"/>
        <end position="72"/>
    </location>
</feature>
<organism evidence="4 5">
    <name type="scientific">Actinocatenispora sera</name>
    <dbReference type="NCBI Taxonomy" id="390989"/>
    <lineage>
        <taxon>Bacteria</taxon>
        <taxon>Bacillati</taxon>
        <taxon>Actinomycetota</taxon>
        <taxon>Actinomycetes</taxon>
        <taxon>Micromonosporales</taxon>
        <taxon>Micromonosporaceae</taxon>
        <taxon>Actinocatenispora</taxon>
    </lineage>
</organism>
<feature type="compositionally biased region" description="Basic and acidic residues" evidence="1">
    <location>
        <begin position="52"/>
        <end position="63"/>
    </location>
</feature>
<evidence type="ECO:0000313" key="5">
    <source>
        <dbReference type="Proteomes" id="UP000680750"/>
    </source>
</evidence>
<proteinExistence type="predicted"/>
<protein>
    <recommendedName>
        <fullName evidence="3">SPW repeat-containing integral membrane domain-containing protein</fullName>
    </recommendedName>
</protein>
<feature type="transmembrane region" description="Helical" evidence="2">
    <location>
        <begin position="121"/>
        <end position="144"/>
    </location>
</feature>
<feature type="domain" description="SPW repeat-containing integral membrane" evidence="3">
    <location>
        <begin position="98"/>
        <end position="195"/>
    </location>
</feature>
<reference evidence="4" key="1">
    <citation type="submission" date="2020-08" db="EMBL/GenBank/DDBJ databases">
        <title>Whole genome shotgun sequence of Actinocatenispora sera NBRC 101916.</title>
        <authorList>
            <person name="Komaki H."/>
            <person name="Tamura T."/>
        </authorList>
    </citation>
    <scope>NUCLEOTIDE SEQUENCE</scope>
    <source>
        <strain evidence="4">NBRC 101916</strain>
    </source>
</reference>
<feature type="transmembrane region" description="Helical" evidence="2">
    <location>
        <begin position="96"/>
        <end position="115"/>
    </location>
</feature>
<evidence type="ECO:0000256" key="2">
    <source>
        <dbReference type="SAM" id="Phobius"/>
    </source>
</evidence>
<keyword evidence="2" id="KW-1133">Transmembrane helix</keyword>
<sequence length="209" mass="22068">MGPDAPTILSPHAEPPEPGQRVLHTGKGSELSRCLAGSMTPRQPSQQGDPQRAAEDRIGRGDEGAMASAPGIEQHPDLVELRDKYERAAARPMVQVLDGLTVLAGLYLAISPWVLGFNGLHALAASNLIVGLAYCAMAMGFVAAFGRTHGIAWTAPIMGVWVIVSPWVIRGVDASTTTTMINNIIVGAVCVLLGLAAMSVGTRRMMPHR</sequence>
<dbReference type="EMBL" id="AP023354">
    <property type="protein sequence ID" value="BCJ26997.1"/>
    <property type="molecule type" value="Genomic_DNA"/>
</dbReference>
<dbReference type="InterPro" id="IPR005530">
    <property type="entry name" value="SPW"/>
</dbReference>
<keyword evidence="5" id="KW-1185">Reference proteome</keyword>
<keyword evidence="2" id="KW-0812">Transmembrane</keyword>
<dbReference type="AlphaFoldDB" id="A0A810KVS8"/>
<feature type="transmembrane region" description="Helical" evidence="2">
    <location>
        <begin position="151"/>
        <end position="169"/>
    </location>
</feature>
<dbReference type="Proteomes" id="UP000680750">
    <property type="component" value="Chromosome"/>
</dbReference>
<feature type="compositionally biased region" description="Polar residues" evidence="1">
    <location>
        <begin position="40"/>
        <end position="49"/>
    </location>
</feature>
<evidence type="ECO:0000259" key="3">
    <source>
        <dbReference type="Pfam" id="PF03779"/>
    </source>
</evidence>
<accession>A0A810KVS8</accession>
<dbReference type="Pfam" id="PF03779">
    <property type="entry name" value="SPW"/>
    <property type="match status" value="1"/>
</dbReference>